<organism evidence="1 2">
    <name type="scientific">Artomyces pyxidatus</name>
    <dbReference type="NCBI Taxonomy" id="48021"/>
    <lineage>
        <taxon>Eukaryota</taxon>
        <taxon>Fungi</taxon>
        <taxon>Dikarya</taxon>
        <taxon>Basidiomycota</taxon>
        <taxon>Agaricomycotina</taxon>
        <taxon>Agaricomycetes</taxon>
        <taxon>Russulales</taxon>
        <taxon>Auriscalpiaceae</taxon>
        <taxon>Artomyces</taxon>
    </lineage>
</organism>
<evidence type="ECO:0000313" key="2">
    <source>
        <dbReference type="Proteomes" id="UP000814140"/>
    </source>
</evidence>
<dbReference type="Proteomes" id="UP000814140">
    <property type="component" value="Unassembled WGS sequence"/>
</dbReference>
<protein>
    <submittedName>
        <fullName evidence="1">Uncharacterized protein</fullName>
    </submittedName>
</protein>
<accession>A0ACB8T1F1</accession>
<sequence>MPSLPIELLNAIVDQVPPDELYNFRAASKLFNDIATPRIFRCIGVTNTLISAKAFGNVVKCQNIMEHVREVRYVENEDDSALVYNDEDVLQSLCSTFSYLDQIPALDTLTVVFEPLGHFIVRGSSETPRLDHQTAILTAIAGPSCPPKKLNLRTLTLNNLIPVIEDIHKSSSFFALFQRVTVLRLTILPELDIEGDSLFSSDYFWRKTTRDVVGLPALASNLTSLALCSRVDVGPVLFFLNLTYPCLTSLTLQSIIFNPVVGTRDFIRRHCRTLTDLELVRCKISMDGNTPPKLWAEVWDSFAEELGALVHLRVELEMNPAHALRYARQVGGMFLCYDDDQKANAGGDSEALERLREVVAVRRHSLGAV</sequence>
<dbReference type="EMBL" id="MU277206">
    <property type="protein sequence ID" value="KAI0062608.1"/>
    <property type="molecule type" value="Genomic_DNA"/>
</dbReference>
<keyword evidence="2" id="KW-1185">Reference proteome</keyword>
<comment type="caution">
    <text evidence="1">The sequence shown here is derived from an EMBL/GenBank/DDBJ whole genome shotgun (WGS) entry which is preliminary data.</text>
</comment>
<proteinExistence type="predicted"/>
<reference evidence="1" key="1">
    <citation type="submission" date="2021-03" db="EMBL/GenBank/DDBJ databases">
        <authorList>
            <consortium name="DOE Joint Genome Institute"/>
            <person name="Ahrendt S."/>
            <person name="Looney B.P."/>
            <person name="Miyauchi S."/>
            <person name="Morin E."/>
            <person name="Drula E."/>
            <person name="Courty P.E."/>
            <person name="Chicoki N."/>
            <person name="Fauchery L."/>
            <person name="Kohler A."/>
            <person name="Kuo A."/>
            <person name="Labutti K."/>
            <person name="Pangilinan J."/>
            <person name="Lipzen A."/>
            <person name="Riley R."/>
            <person name="Andreopoulos W."/>
            <person name="He G."/>
            <person name="Johnson J."/>
            <person name="Barry K.W."/>
            <person name="Grigoriev I.V."/>
            <person name="Nagy L."/>
            <person name="Hibbett D."/>
            <person name="Henrissat B."/>
            <person name="Matheny P.B."/>
            <person name="Labbe J."/>
            <person name="Martin F."/>
        </authorList>
    </citation>
    <scope>NUCLEOTIDE SEQUENCE</scope>
    <source>
        <strain evidence="1">HHB10654</strain>
    </source>
</reference>
<name>A0ACB8T1F1_9AGAM</name>
<gene>
    <name evidence="1" type="ORF">BV25DRAFT_1838103</name>
</gene>
<evidence type="ECO:0000313" key="1">
    <source>
        <dbReference type="EMBL" id="KAI0062608.1"/>
    </source>
</evidence>
<reference evidence="1" key="2">
    <citation type="journal article" date="2022" name="New Phytol.">
        <title>Evolutionary transition to the ectomycorrhizal habit in the genomes of a hyperdiverse lineage of mushroom-forming fungi.</title>
        <authorList>
            <person name="Looney B."/>
            <person name="Miyauchi S."/>
            <person name="Morin E."/>
            <person name="Drula E."/>
            <person name="Courty P.E."/>
            <person name="Kohler A."/>
            <person name="Kuo A."/>
            <person name="LaButti K."/>
            <person name="Pangilinan J."/>
            <person name="Lipzen A."/>
            <person name="Riley R."/>
            <person name="Andreopoulos W."/>
            <person name="He G."/>
            <person name="Johnson J."/>
            <person name="Nolan M."/>
            <person name="Tritt A."/>
            <person name="Barry K.W."/>
            <person name="Grigoriev I.V."/>
            <person name="Nagy L.G."/>
            <person name="Hibbett D."/>
            <person name="Henrissat B."/>
            <person name="Matheny P.B."/>
            <person name="Labbe J."/>
            <person name="Martin F.M."/>
        </authorList>
    </citation>
    <scope>NUCLEOTIDE SEQUENCE</scope>
    <source>
        <strain evidence="1">HHB10654</strain>
    </source>
</reference>